<keyword evidence="3" id="KW-1185">Reference proteome</keyword>
<evidence type="ECO:0000313" key="3">
    <source>
        <dbReference type="Proteomes" id="UP001187682"/>
    </source>
</evidence>
<proteinExistence type="predicted"/>
<dbReference type="EMBL" id="ONZQ02000004">
    <property type="protein sequence ID" value="SPO00543.1"/>
    <property type="molecule type" value="Genomic_DNA"/>
</dbReference>
<evidence type="ECO:0000313" key="2">
    <source>
        <dbReference type="EMBL" id="SPO00543.1"/>
    </source>
</evidence>
<feature type="region of interest" description="Disordered" evidence="1">
    <location>
        <begin position="72"/>
        <end position="106"/>
    </location>
</feature>
<feature type="region of interest" description="Disordered" evidence="1">
    <location>
        <begin position="1"/>
        <end position="31"/>
    </location>
</feature>
<sequence>MSPASSPLPSTGFWLGLDTGSTPRLRREPEDRKLLMGGTRTGVVTVGEAEDEVVGSEVVTGAAAVVVVRESETVTEDVGVGADTEEGTATGAAGAGAVDDESDEEDGNVETAAVADELVLDPNSIEEYLRDW</sequence>
<accession>A0AAE8MTZ5</accession>
<dbReference type="Proteomes" id="UP001187682">
    <property type="component" value="Unassembled WGS sequence"/>
</dbReference>
<dbReference type="AlphaFoldDB" id="A0AAE8MTZ5"/>
<protein>
    <submittedName>
        <fullName evidence="2">Uncharacterized protein</fullName>
    </submittedName>
</protein>
<evidence type="ECO:0000256" key="1">
    <source>
        <dbReference type="SAM" id="MobiDB-lite"/>
    </source>
</evidence>
<feature type="compositionally biased region" description="Low complexity" evidence="1">
    <location>
        <begin position="79"/>
        <end position="97"/>
    </location>
</feature>
<reference evidence="2" key="1">
    <citation type="submission" date="2018-03" db="EMBL/GenBank/DDBJ databases">
        <authorList>
            <person name="Guldener U."/>
        </authorList>
    </citation>
    <scope>NUCLEOTIDE SEQUENCE</scope>
</reference>
<organism evidence="2 3">
    <name type="scientific">Cephalotrichum gorgonifer</name>
    <dbReference type="NCBI Taxonomy" id="2041049"/>
    <lineage>
        <taxon>Eukaryota</taxon>
        <taxon>Fungi</taxon>
        <taxon>Dikarya</taxon>
        <taxon>Ascomycota</taxon>
        <taxon>Pezizomycotina</taxon>
        <taxon>Sordariomycetes</taxon>
        <taxon>Hypocreomycetidae</taxon>
        <taxon>Microascales</taxon>
        <taxon>Microascaceae</taxon>
        <taxon>Cephalotrichum</taxon>
    </lineage>
</organism>
<name>A0AAE8MTZ5_9PEZI</name>
<gene>
    <name evidence="2" type="ORF">DNG_03291</name>
</gene>
<comment type="caution">
    <text evidence="2">The sequence shown here is derived from an EMBL/GenBank/DDBJ whole genome shotgun (WGS) entry which is preliminary data.</text>
</comment>